<evidence type="ECO:0000313" key="9">
    <source>
        <dbReference type="Proteomes" id="UP001424459"/>
    </source>
</evidence>
<proteinExistence type="inferred from homology"/>
<dbReference type="PANTHER" id="PTHR34388:SF1">
    <property type="entry name" value="DNA POLYMERASE III SUBUNIT DELTA"/>
    <property type="match status" value="1"/>
</dbReference>
<dbReference type="Proteomes" id="UP001424459">
    <property type="component" value="Unassembled WGS sequence"/>
</dbReference>
<keyword evidence="3" id="KW-0548">Nucleotidyltransferase</keyword>
<dbReference type="InterPro" id="IPR027417">
    <property type="entry name" value="P-loop_NTPase"/>
</dbReference>
<evidence type="ECO:0000256" key="3">
    <source>
        <dbReference type="ARBA" id="ARBA00022695"/>
    </source>
</evidence>
<comment type="catalytic activity">
    <reaction evidence="7">
        <text>DNA(n) + a 2'-deoxyribonucleoside 5'-triphosphate = DNA(n+1) + diphosphate</text>
        <dbReference type="Rhea" id="RHEA:22508"/>
        <dbReference type="Rhea" id="RHEA-COMP:17339"/>
        <dbReference type="Rhea" id="RHEA-COMP:17340"/>
        <dbReference type="ChEBI" id="CHEBI:33019"/>
        <dbReference type="ChEBI" id="CHEBI:61560"/>
        <dbReference type="ChEBI" id="CHEBI:173112"/>
        <dbReference type="EC" id="2.7.7.7"/>
    </reaction>
</comment>
<organism evidence="8 9">
    <name type="scientific">Sphingomonas rosea</name>
    <dbReference type="NCBI Taxonomy" id="335605"/>
    <lineage>
        <taxon>Bacteria</taxon>
        <taxon>Pseudomonadati</taxon>
        <taxon>Pseudomonadota</taxon>
        <taxon>Alphaproteobacteria</taxon>
        <taxon>Sphingomonadales</taxon>
        <taxon>Sphingomonadaceae</taxon>
        <taxon>Sphingomonas</taxon>
    </lineage>
</organism>
<gene>
    <name evidence="8" type="ORF">GCM10022281_08760</name>
</gene>
<dbReference type="EMBL" id="BAABBR010000001">
    <property type="protein sequence ID" value="GAA4031458.1"/>
    <property type="molecule type" value="Genomic_DNA"/>
</dbReference>
<comment type="caution">
    <text evidence="8">The sequence shown here is derived from an EMBL/GenBank/DDBJ whole genome shotgun (WGS) entry which is preliminary data.</text>
</comment>
<accession>A0ABP7TUG3</accession>
<evidence type="ECO:0000256" key="2">
    <source>
        <dbReference type="ARBA" id="ARBA00022679"/>
    </source>
</evidence>
<keyword evidence="2" id="KW-0808">Transferase</keyword>
<keyword evidence="4" id="KW-0235">DNA replication</keyword>
<keyword evidence="5" id="KW-0239">DNA-directed DNA polymerase</keyword>
<dbReference type="InterPro" id="IPR008921">
    <property type="entry name" value="DNA_pol3_clamp-load_cplx_C"/>
</dbReference>
<comment type="similarity">
    <text evidence="6">Belongs to the DNA polymerase HolA subunit family.</text>
</comment>
<keyword evidence="9" id="KW-1185">Reference proteome</keyword>
<dbReference type="SUPFAM" id="SSF48019">
    <property type="entry name" value="post-AAA+ oligomerization domain-like"/>
    <property type="match status" value="1"/>
</dbReference>
<reference evidence="9" key="1">
    <citation type="journal article" date="2019" name="Int. J. Syst. Evol. Microbiol.">
        <title>The Global Catalogue of Microorganisms (GCM) 10K type strain sequencing project: providing services to taxonomists for standard genome sequencing and annotation.</title>
        <authorList>
            <consortium name="The Broad Institute Genomics Platform"/>
            <consortium name="The Broad Institute Genome Sequencing Center for Infectious Disease"/>
            <person name="Wu L."/>
            <person name="Ma J."/>
        </authorList>
    </citation>
    <scope>NUCLEOTIDE SEQUENCE [LARGE SCALE GENOMIC DNA]</scope>
    <source>
        <strain evidence="9">JCM 17564</strain>
    </source>
</reference>
<dbReference type="Gene3D" id="1.20.272.10">
    <property type="match status" value="1"/>
</dbReference>
<evidence type="ECO:0000256" key="5">
    <source>
        <dbReference type="ARBA" id="ARBA00022932"/>
    </source>
</evidence>
<evidence type="ECO:0000256" key="7">
    <source>
        <dbReference type="ARBA" id="ARBA00049244"/>
    </source>
</evidence>
<dbReference type="PANTHER" id="PTHR34388">
    <property type="entry name" value="DNA POLYMERASE III SUBUNIT DELTA"/>
    <property type="match status" value="1"/>
</dbReference>
<sequence>MKLAAGRVAATLDRPDPSVRFYLFSGSDSSTSRLHAQRLLGALKAEKVATSVAQLKSDPAWLADEAASISMFGGQRLLWIEPAGEDILPAVTALLDLPSAEAPAIAIIASTLRKDSKIAKFADSRPGAIHVASEPLAARDLVAAILELGRGEGLRLTPQLAERVAEEAAGDLMLARLELQKFALYADAAPDRPCDLDESVVDALGIDQAETDHSRPGDLALAGDLHQLGAELVLLEASAIDAIPVVRALQRRLLMLVPLRARVDSGQSIGTVLGSVWRDKAAVTRILPRWTSARLAEVMVRVQKLERELMLRPVPPSAALGELLMQLARAAGR</sequence>
<dbReference type="EC" id="2.7.7.7" evidence="1"/>
<dbReference type="NCBIfam" id="TIGR01128">
    <property type="entry name" value="holA"/>
    <property type="match status" value="1"/>
</dbReference>
<evidence type="ECO:0000256" key="6">
    <source>
        <dbReference type="ARBA" id="ARBA00034754"/>
    </source>
</evidence>
<evidence type="ECO:0000256" key="1">
    <source>
        <dbReference type="ARBA" id="ARBA00012417"/>
    </source>
</evidence>
<dbReference type="RefSeq" id="WP_344695808.1">
    <property type="nucleotide sequence ID" value="NZ_BAABBR010000001.1"/>
</dbReference>
<dbReference type="SUPFAM" id="SSF52540">
    <property type="entry name" value="P-loop containing nucleoside triphosphate hydrolases"/>
    <property type="match status" value="1"/>
</dbReference>
<name>A0ABP7TUG3_9SPHN</name>
<evidence type="ECO:0000313" key="8">
    <source>
        <dbReference type="EMBL" id="GAA4031458.1"/>
    </source>
</evidence>
<evidence type="ECO:0000256" key="4">
    <source>
        <dbReference type="ARBA" id="ARBA00022705"/>
    </source>
</evidence>
<dbReference type="InterPro" id="IPR005790">
    <property type="entry name" value="DNA_polIII_delta"/>
</dbReference>
<protein>
    <recommendedName>
        <fullName evidence="1">DNA-directed DNA polymerase</fullName>
        <ecNumber evidence="1">2.7.7.7</ecNumber>
    </recommendedName>
</protein>